<dbReference type="PANTHER" id="PTHR33908">
    <property type="entry name" value="MANNOSYLTRANSFERASE YKCB-RELATED"/>
    <property type="match status" value="1"/>
</dbReference>
<gene>
    <name evidence="10" type="ORF">EPD65_11040</name>
</gene>
<keyword evidence="7 8" id="KW-0472">Membrane</keyword>
<dbReference type="GO" id="GO:0009103">
    <property type="term" value="P:lipopolysaccharide biosynthetic process"/>
    <property type="evidence" value="ECO:0007669"/>
    <property type="project" value="UniProtKB-ARBA"/>
</dbReference>
<dbReference type="PANTHER" id="PTHR33908:SF11">
    <property type="entry name" value="MEMBRANE PROTEIN"/>
    <property type="match status" value="1"/>
</dbReference>
<keyword evidence="5 8" id="KW-0812">Transmembrane</keyword>
<dbReference type="GO" id="GO:0016763">
    <property type="term" value="F:pentosyltransferase activity"/>
    <property type="evidence" value="ECO:0007669"/>
    <property type="project" value="TreeGrafter"/>
</dbReference>
<proteinExistence type="predicted"/>
<feature type="transmembrane region" description="Helical" evidence="8">
    <location>
        <begin position="218"/>
        <end position="242"/>
    </location>
</feature>
<evidence type="ECO:0000256" key="1">
    <source>
        <dbReference type="ARBA" id="ARBA00004651"/>
    </source>
</evidence>
<sequence>MNRTARLRTLARVDRRTRLLYAGAGLASIAAAAARLPFVDDVATHDEAGFLVLARQWHPGSSLYGDYWVDRPPLLLLPYRLADAAASVVFPVTALRLIACVAVMVTVLLAAATAYRVAGRRAVLPAALVTAALLANPRDGSQVVDGELLAAPFVALGLWAWTGALQTRPVRRGLLAGAAAACAVLVKQNMIDVGVYAVVLLVVLALRRDLPRDRWRDLVRAVAAAIVGAAVAMGAVLGHAVWAGTDLPALNDAMFPFRVQAHAAAARMSQANGRPTELVRVALVCGLLPVLAWSLVVLRRRVLDPAVLALLVVLVWDVTSIVAGGGSWTHYLVQLMVPLGVLAGIAAATPTHGWLTHRVTAAVAAVALVASVVPGIAWEMRHPVHSPEMRLGRSIAAVASPGDTIVSLYGSPEVEFGSGLESPYPYLWILPLRVKDPDLADLSALLTSDRAPTWVVVTSEPGRVRPLLEARYRDLGEVCGVDVRVLASVERPPLVCVSPRGS</sequence>
<evidence type="ECO:0000313" key="11">
    <source>
        <dbReference type="Proteomes" id="UP000295453"/>
    </source>
</evidence>
<evidence type="ECO:0000313" key="10">
    <source>
        <dbReference type="EMBL" id="TCJ23391.1"/>
    </source>
</evidence>
<comment type="subcellular location">
    <subcellularLocation>
        <location evidence="1">Cell membrane</location>
        <topology evidence="1">Multi-pass membrane protein</topology>
    </subcellularLocation>
</comment>
<keyword evidence="11" id="KW-1185">Reference proteome</keyword>
<feature type="transmembrane region" description="Helical" evidence="8">
    <location>
        <begin position="84"/>
        <end position="111"/>
    </location>
</feature>
<feature type="domain" description="Glycosyltransferase RgtA/B/C/D-like" evidence="9">
    <location>
        <begin position="91"/>
        <end position="227"/>
    </location>
</feature>
<accession>A0A4R1BZA9</accession>
<evidence type="ECO:0000256" key="6">
    <source>
        <dbReference type="ARBA" id="ARBA00022989"/>
    </source>
</evidence>
<dbReference type="InterPro" id="IPR038731">
    <property type="entry name" value="RgtA/B/C-like"/>
</dbReference>
<dbReference type="EMBL" id="SJZJ01000017">
    <property type="protein sequence ID" value="TCJ23391.1"/>
    <property type="molecule type" value="Genomic_DNA"/>
</dbReference>
<dbReference type="GO" id="GO:0005886">
    <property type="term" value="C:plasma membrane"/>
    <property type="evidence" value="ECO:0007669"/>
    <property type="project" value="UniProtKB-SubCell"/>
</dbReference>
<feature type="transmembrane region" description="Helical" evidence="8">
    <location>
        <begin position="20"/>
        <end position="38"/>
    </location>
</feature>
<dbReference type="AlphaFoldDB" id="A0A4R1BZA9"/>
<evidence type="ECO:0000256" key="3">
    <source>
        <dbReference type="ARBA" id="ARBA00022676"/>
    </source>
</evidence>
<feature type="transmembrane region" description="Helical" evidence="8">
    <location>
        <begin position="278"/>
        <end position="298"/>
    </location>
</feature>
<evidence type="ECO:0000256" key="8">
    <source>
        <dbReference type="SAM" id="Phobius"/>
    </source>
</evidence>
<reference evidence="10 11" key="1">
    <citation type="submission" date="2019-03" db="EMBL/GenBank/DDBJ databases">
        <authorList>
            <person name="Kim M.K.M."/>
        </authorList>
    </citation>
    <scope>NUCLEOTIDE SEQUENCE [LARGE SCALE GENOMIC DNA]</scope>
    <source>
        <strain evidence="10 11">18JY15-6</strain>
    </source>
</reference>
<evidence type="ECO:0000256" key="7">
    <source>
        <dbReference type="ARBA" id="ARBA00023136"/>
    </source>
</evidence>
<organism evidence="10 11">
    <name type="scientific">Nocardioides jejuensis</name>
    <dbReference type="NCBI Taxonomy" id="2502782"/>
    <lineage>
        <taxon>Bacteria</taxon>
        <taxon>Bacillati</taxon>
        <taxon>Actinomycetota</taxon>
        <taxon>Actinomycetes</taxon>
        <taxon>Propionibacteriales</taxon>
        <taxon>Nocardioidaceae</taxon>
        <taxon>Nocardioides</taxon>
    </lineage>
</organism>
<name>A0A4R1BZA9_9ACTN</name>
<dbReference type="InterPro" id="IPR050297">
    <property type="entry name" value="LipidA_mod_glycosyltrf_83"/>
</dbReference>
<evidence type="ECO:0000259" key="9">
    <source>
        <dbReference type="Pfam" id="PF13231"/>
    </source>
</evidence>
<dbReference type="OrthoDB" id="3778591at2"/>
<feature type="transmembrane region" description="Helical" evidence="8">
    <location>
        <begin position="331"/>
        <end position="349"/>
    </location>
</feature>
<keyword evidence="4" id="KW-0808">Transferase</keyword>
<protein>
    <recommendedName>
        <fullName evidence="9">Glycosyltransferase RgtA/B/C/D-like domain-containing protein</fullName>
    </recommendedName>
</protein>
<dbReference type="Proteomes" id="UP000295453">
    <property type="component" value="Unassembled WGS sequence"/>
</dbReference>
<evidence type="ECO:0000256" key="5">
    <source>
        <dbReference type="ARBA" id="ARBA00022692"/>
    </source>
</evidence>
<feature type="transmembrane region" description="Helical" evidence="8">
    <location>
        <begin position="361"/>
        <end position="378"/>
    </location>
</feature>
<comment type="caution">
    <text evidence="10">The sequence shown here is derived from an EMBL/GenBank/DDBJ whole genome shotgun (WGS) entry which is preliminary data.</text>
</comment>
<keyword evidence="6 8" id="KW-1133">Transmembrane helix</keyword>
<feature type="transmembrane region" description="Helical" evidence="8">
    <location>
        <begin position="305"/>
        <end position="325"/>
    </location>
</feature>
<dbReference type="Pfam" id="PF13231">
    <property type="entry name" value="PMT_2"/>
    <property type="match status" value="1"/>
</dbReference>
<evidence type="ECO:0000256" key="4">
    <source>
        <dbReference type="ARBA" id="ARBA00022679"/>
    </source>
</evidence>
<keyword evidence="3" id="KW-0328">Glycosyltransferase</keyword>
<evidence type="ECO:0000256" key="2">
    <source>
        <dbReference type="ARBA" id="ARBA00022475"/>
    </source>
</evidence>
<keyword evidence="2" id="KW-1003">Cell membrane</keyword>